<dbReference type="Proteomes" id="UP000053328">
    <property type="component" value="Unassembled WGS sequence"/>
</dbReference>
<dbReference type="PROSITE" id="PS50011">
    <property type="entry name" value="PROTEIN_KINASE_DOM"/>
    <property type="match status" value="1"/>
</dbReference>
<evidence type="ECO:0000313" key="3">
    <source>
        <dbReference type="Proteomes" id="UP000053328"/>
    </source>
</evidence>
<sequence length="517" mass="57125">MSLGSIDWKIERIQADYWTTALIAHLIPVIVLRDGSGRQKPDELCEGFQSEAKKIETFGLALSKACTESDQPILVYMAKLRRCYDPYAAISFEIDSGREIKVQSLNGEEAEQVLSKGLHVRKLRHEDSPMWSLPQLQLVLEQSRACTSKLLSCPPFTILTFEVFKPLSTGNELVDLGYSITGRGNTASNLRSLQMKKSANPQNMIFAKQTPASYCITTQHASDGWRAVFVEKKSHECVSDGLSCSYEHKSLRRLAKSLQGLDIGKNIGLLSFRELIEHESGSRHSSCHLVYDLPQNMAGQSLLLTSLSDQIGESLSAARPIMPLRLLVAKRVCSAVAQLHAGGILHKNIQKSSVIFLSSSELVKNFDCECVYLVDCDYSRFEGDKTSYYFSHDLERNLSRHPSCQGNPSESFRLHHDIYALGVLLLEIGLWRSAMDILTEQNGNIPPSSSTSPVKIRNLLKKAAQTLLPQKLGSDYASAVKVCLSANDGSLYSPGKASDISAAEVCEQFGNSIAQCK</sequence>
<dbReference type="GeneID" id="27338129"/>
<dbReference type="InterPro" id="IPR011009">
    <property type="entry name" value="Kinase-like_dom_sf"/>
</dbReference>
<evidence type="ECO:0000313" key="2">
    <source>
        <dbReference type="EMBL" id="KIW10086.1"/>
    </source>
</evidence>
<dbReference type="Gene3D" id="1.10.510.10">
    <property type="entry name" value="Transferase(Phosphotransferase) domain 1"/>
    <property type="match status" value="1"/>
</dbReference>
<dbReference type="VEuPathDB" id="FungiDB:PV08_11046"/>
<name>A0A0D1Y591_9EURO</name>
<proteinExistence type="predicted"/>
<dbReference type="AlphaFoldDB" id="A0A0D1Y591"/>
<dbReference type="HOGENOM" id="CLU_526787_0_0_1"/>
<dbReference type="GO" id="GO:0005524">
    <property type="term" value="F:ATP binding"/>
    <property type="evidence" value="ECO:0007669"/>
    <property type="project" value="InterPro"/>
</dbReference>
<dbReference type="PANTHER" id="PTHR37542">
    <property type="entry name" value="HELO DOMAIN-CONTAINING PROTEIN-RELATED"/>
    <property type="match status" value="1"/>
</dbReference>
<dbReference type="SUPFAM" id="SSF56112">
    <property type="entry name" value="Protein kinase-like (PK-like)"/>
    <property type="match status" value="1"/>
</dbReference>
<organism evidence="2 3">
    <name type="scientific">Exophiala spinifera</name>
    <dbReference type="NCBI Taxonomy" id="91928"/>
    <lineage>
        <taxon>Eukaryota</taxon>
        <taxon>Fungi</taxon>
        <taxon>Dikarya</taxon>
        <taxon>Ascomycota</taxon>
        <taxon>Pezizomycotina</taxon>
        <taxon>Eurotiomycetes</taxon>
        <taxon>Chaetothyriomycetidae</taxon>
        <taxon>Chaetothyriales</taxon>
        <taxon>Herpotrichiellaceae</taxon>
        <taxon>Exophiala</taxon>
    </lineage>
</organism>
<dbReference type="EMBL" id="KN847500">
    <property type="protein sequence ID" value="KIW10086.1"/>
    <property type="molecule type" value="Genomic_DNA"/>
</dbReference>
<accession>A0A0D1Y591</accession>
<dbReference type="PANTHER" id="PTHR37542:SF3">
    <property type="entry name" value="PRION-INHIBITION AND PROPAGATION HELO DOMAIN-CONTAINING PROTEIN"/>
    <property type="match status" value="1"/>
</dbReference>
<dbReference type="OrthoDB" id="4121302at2759"/>
<reference evidence="2 3" key="1">
    <citation type="submission" date="2015-01" db="EMBL/GenBank/DDBJ databases">
        <title>The Genome Sequence of Exophiala spinifera CBS89968.</title>
        <authorList>
            <consortium name="The Broad Institute Genomics Platform"/>
            <person name="Cuomo C."/>
            <person name="de Hoog S."/>
            <person name="Gorbushina A."/>
            <person name="Stielow B."/>
            <person name="Teixiera M."/>
            <person name="Abouelleil A."/>
            <person name="Chapman S.B."/>
            <person name="Priest M."/>
            <person name="Young S.K."/>
            <person name="Wortman J."/>
            <person name="Nusbaum C."/>
            <person name="Birren B."/>
        </authorList>
    </citation>
    <scope>NUCLEOTIDE SEQUENCE [LARGE SCALE GENOMIC DNA]</scope>
    <source>
        <strain evidence="2 3">CBS 89968</strain>
    </source>
</reference>
<evidence type="ECO:0000259" key="1">
    <source>
        <dbReference type="PROSITE" id="PS50011"/>
    </source>
</evidence>
<protein>
    <recommendedName>
        <fullName evidence="1">Protein kinase domain-containing protein</fullName>
    </recommendedName>
</protein>
<gene>
    <name evidence="2" type="ORF">PV08_11046</name>
</gene>
<dbReference type="InterPro" id="IPR000719">
    <property type="entry name" value="Prot_kinase_dom"/>
</dbReference>
<dbReference type="RefSeq" id="XP_016230302.1">
    <property type="nucleotide sequence ID" value="XM_016385358.1"/>
</dbReference>
<feature type="domain" description="Protein kinase" evidence="1">
    <location>
        <begin position="175"/>
        <end position="517"/>
    </location>
</feature>
<dbReference type="GO" id="GO:0004672">
    <property type="term" value="F:protein kinase activity"/>
    <property type="evidence" value="ECO:0007669"/>
    <property type="project" value="InterPro"/>
</dbReference>
<keyword evidence="3" id="KW-1185">Reference proteome</keyword>